<name>A0A0M6WWK8_9FIRM</name>
<gene>
    <name evidence="2" type="ORF">T1815_00341</name>
</gene>
<evidence type="ECO:0000256" key="1">
    <source>
        <dbReference type="SAM" id="MobiDB-lite"/>
    </source>
</evidence>
<evidence type="ECO:0000313" key="3">
    <source>
        <dbReference type="Proteomes" id="UP000049472"/>
    </source>
</evidence>
<organism evidence="2 3">
    <name type="scientific">Agathobacter rectalis</name>
    <dbReference type="NCBI Taxonomy" id="39491"/>
    <lineage>
        <taxon>Bacteria</taxon>
        <taxon>Bacillati</taxon>
        <taxon>Bacillota</taxon>
        <taxon>Clostridia</taxon>
        <taxon>Lachnospirales</taxon>
        <taxon>Lachnospiraceae</taxon>
        <taxon>Agathobacter</taxon>
    </lineage>
</organism>
<dbReference type="InterPro" id="IPR043756">
    <property type="entry name" value="DUF5702"/>
</dbReference>
<dbReference type="EMBL" id="CVRQ01000058">
    <property type="protein sequence ID" value="CRL41995.1"/>
    <property type="molecule type" value="Genomic_DNA"/>
</dbReference>
<feature type="compositionally biased region" description="Low complexity" evidence="1">
    <location>
        <begin position="194"/>
        <end position="211"/>
    </location>
</feature>
<dbReference type="Proteomes" id="UP000049472">
    <property type="component" value="Unassembled WGS sequence"/>
</dbReference>
<keyword evidence="3" id="KW-1185">Reference proteome</keyword>
<dbReference type="AlphaFoldDB" id="A0A0M6WWK8"/>
<proteinExistence type="predicted"/>
<reference evidence="3" key="1">
    <citation type="submission" date="2015-05" db="EMBL/GenBank/DDBJ databases">
        <authorList>
            <consortium name="Pathogen Informatics"/>
        </authorList>
    </citation>
    <scope>NUCLEOTIDE SEQUENCE [LARGE SCALE GENOMIC DNA]</scope>
    <source>
        <strain evidence="3">T1-815</strain>
    </source>
</reference>
<dbReference type="RefSeq" id="WP_055062721.1">
    <property type="nucleotide sequence ID" value="NZ_CVRQ01000058.1"/>
</dbReference>
<dbReference type="Pfam" id="PF18960">
    <property type="entry name" value="DUF5702"/>
    <property type="match status" value="1"/>
</dbReference>
<sequence>MRGSITIFATMLLMLVSQFLFTVLEAGRNLTLTNIACMNSEAVAESVFAQYCRPLWDEYHLLAYDAGSDAMGNVDIENVKSYMKKLTTDNFKISDSGAFAGGTIVNGTSMLRLSMDELESMKYVLMTDDGGDVYTNAVVSYMKKNIGYETVKNLYSQYSSLNENKSAGEYDDSKIDSALNALKDNAAYEGGGKSIARSSPPRAYSAPSSVSKAKQTSESKAESTEGGNAIENPLVKVQKVKASGILSQVVDESTVSGNSIDTSARVSGRSLHKGTGGWSESSDDWYAKVLMQQYILTYMSCYTDTNPNHALNYEVEYIIGGRASDKDNLKIVIAEILALRAAANMAYLAGSASKQAQAMALAAIIGGITLTPEVIEGVEKGILAAWAFCESVLDLRALLDGDKIPLIKSDMSWTSSLYGMTSMLTGQVKAKSSNEGIGYKSYLGMLLFTKSMKNIAYRSMDVQEATVRMTGAHESFRMDNAICELSADVSYKYHGIFLCFVNLLDGADNEYTIKNKAKYSYYGR</sequence>
<feature type="region of interest" description="Disordered" evidence="1">
    <location>
        <begin position="191"/>
        <end position="230"/>
    </location>
</feature>
<protein>
    <submittedName>
        <fullName evidence="2">Uncharacterized protein</fullName>
    </submittedName>
</protein>
<evidence type="ECO:0000313" key="2">
    <source>
        <dbReference type="EMBL" id="CRL41995.1"/>
    </source>
</evidence>
<accession>A0A0M6WWK8</accession>